<evidence type="ECO:0000313" key="2">
    <source>
        <dbReference type="EMBL" id="PWA92371.1"/>
    </source>
</evidence>
<feature type="compositionally biased region" description="Polar residues" evidence="1">
    <location>
        <begin position="507"/>
        <end position="516"/>
    </location>
</feature>
<evidence type="ECO:0008006" key="4">
    <source>
        <dbReference type="Google" id="ProtNLM"/>
    </source>
</evidence>
<organism evidence="2 3">
    <name type="scientific">Artemisia annua</name>
    <name type="common">Sweet wormwood</name>
    <dbReference type="NCBI Taxonomy" id="35608"/>
    <lineage>
        <taxon>Eukaryota</taxon>
        <taxon>Viridiplantae</taxon>
        <taxon>Streptophyta</taxon>
        <taxon>Embryophyta</taxon>
        <taxon>Tracheophyta</taxon>
        <taxon>Spermatophyta</taxon>
        <taxon>Magnoliopsida</taxon>
        <taxon>eudicotyledons</taxon>
        <taxon>Gunneridae</taxon>
        <taxon>Pentapetalae</taxon>
        <taxon>asterids</taxon>
        <taxon>campanulids</taxon>
        <taxon>Asterales</taxon>
        <taxon>Asteraceae</taxon>
        <taxon>Asteroideae</taxon>
        <taxon>Anthemideae</taxon>
        <taxon>Artemisiinae</taxon>
        <taxon>Artemisia</taxon>
    </lineage>
</organism>
<dbReference type="OrthoDB" id="1434369at2759"/>
<dbReference type="Pfam" id="PF03004">
    <property type="entry name" value="Transposase_24"/>
    <property type="match status" value="1"/>
</dbReference>
<reference evidence="2 3" key="1">
    <citation type="journal article" date="2018" name="Mol. Plant">
        <title>The genome of Artemisia annua provides insight into the evolution of Asteraceae family and artemisinin biosynthesis.</title>
        <authorList>
            <person name="Shen Q."/>
            <person name="Zhang L."/>
            <person name="Liao Z."/>
            <person name="Wang S."/>
            <person name="Yan T."/>
            <person name="Shi P."/>
            <person name="Liu M."/>
            <person name="Fu X."/>
            <person name="Pan Q."/>
            <person name="Wang Y."/>
            <person name="Lv Z."/>
            <person name="Lu X."/>
            <person name="Zhang F."/>
            <person name="Jiang W."/>
            <person name="Ma Y."/>
            <person name="Chen M."/>
            <person name="Hao X."/>
            <person name="Li L."/>
            <person name="Tang Y."/>
            <person name="Lv G."/>
            <person name="Zhou Y."/>
            <person name="Sun X."/>
            <person name="Brodelius P.E."/>
            <person name="Rose J.K.C."/>
            <person name="Tang K."/>
        </authorList>
    </citation>
    <scope>NUCLEOTIDE SEQUENCE [LARGE SCALE GENOMIC DNA]</scope>
    <source>
        <strain evidence="3">cv. Huhao1</strain>
        <tissue evidence="2">Leaf</tissue>
    </source>
</reference>
<protein>
    <recommendedName>
        <fullName evidence="4">Transposase, Ptta/En/Spm</fullName>
    </recommendedName>
</protein>
<evidence type="ECO:0000256" key="1">
    <source>
        <dbReference type="SAM" id="MobiDB-lite"/>
    </source>
</evidence>
<accession>A0A2U1Q2X2</accession>
<feature type="region of interest" description="Disordered" evidence="1">
    <location>
        <begin position="490"/>
        <end position="522"/>
    </location>
</feature>
<sequence>MSKVVVVLFERQFSHKHVDAKVRALKSSDYNKKMSEQSHILVTELSKTDGMINCWIHQLLTQNHRTCHVAHAADMTRGRGGITNRSLLSIARPRTAAAATTDPTLNIAMPRGRGGITKRVGVSRAPQGTMDEILDDSTSNGDMTRGNVGNTRKGGLSYAPERTTDEIVSDSTFNGNGNETSGENVIVTNSGPQSNVESSQNQSLTPGRKQLTVFNGFLEDSSQCSRVKTRIFKERIDDGAFTWRKVQQDTKNFYFEEFKKHYVWEPATEAQVRKAWESKASEHYTDFLRDIRRKMIKPIFISEDTWAGFVGYWDTPEYKGKRETNSQNRLKGDGPSTHTGGSVSYREYAKKLETTLKRPPNPFELFVYTHTKNHDETTFIDKKAKTINDNVLRLREAREANHAEGESSQLVNESALYYEAVGGVKKRNVYGLGSQAFAYYPNPSTRTSATYIPHEPLENKYLEMERKLTRQIGKQQQILEFLCGHLDIPVPSTESDTEDNNEADTVGGTQNPNTSNSEEHEV</sequence>
<feature type="compositionally biased region" description="Polar residues" evidence="1">
    <location>
        <begin position="136"/>
        <end position="150"/>
    </location>
</feature>
<gene>
    <name evidence="2" type="ORF">CTI12_AA022830</name>
</gene>
<name>A0A2U1Q2X2_ARTAN</name>
<dbReference type="EMBL" id="PKPP01000469">
    <property type="protein sequence ID" value="PWA92371.1"/>
    <property type="molecule type" value="Genomic_DNA"/>
</dbReference>
<dbReference type="Proteomes" id="UP000245207">
    <property type="component" value="Unassembled WGS sequence"/>
</dbReference>
<proteinExistence type="predicted"/>
<feature type="region of interest" description="Disordered" evidence="1">
    <location>
        <begin position="322"/>
        <end position="344"/>
    </location>
</feature>
<dbReference type="InterPro" id="IPR004252">
    <property type="entry name" value="Probable_transposase_24"/>
</dbReference>
<keyword evidence="3" id="KW-1185">Reference proteome</keyword>
<dbReference type="AlphaFoldDB" id="A0A2U1Q2X2"/>
<evidence type="ECO:0000313" key="3">
    <source>
        <dbReference type="Proteomes" id="UP000245207"/>
    </source>
</evidence>
<comment type="caution">
    <text evidence="2">The sequence shown here is derived from an EMBL/GenBank/DDBJ whole genome shotgun (WGS) entry which is preliminary data.</text>
</comment>
<feature type="region of interest" description="Disordered" evidence="1">
    <location>
        <begin position="130"/>
        <end position="158"/>
    </location>
</feature>